<protein>
    <recommendedName>
        <fullName evidence="4">Antitoxin</fullName>
    </recommendedName>
</protein>
<evidence type="ECO:0000313" key="3">
    <source>
        <dbReference type="Proteomes" id="UP000095349"/>
    </source>
</evidence>
<feature type="compositionally biased region" description="Basic and acidic residues" evidence="1">
    <location>
        <begin position="61"/>
        <end position="74"/>
    </location>
</feature>
<dbReference type="OrthoDB" id="3402428at2"/>
<organism evidence="2 3">
    <name type="scientific">Streptomyces rubrolavendulae</name>
    <dbReference type="NCBI Taxonomy" id="285473"/>
    <lineage>
        <taxon>Bacteria</taxon>
        <taxon>Bacillati</taxon>
        <taxon>Actinomycetota</taxon>
        <taxon>Actinomycetes</taxon>
        <taxon>Kitasatosporales</taxon>
        <taxon>Streptomycetaceae</taxon>
        <taxon>Streptomyces</taxon>
    </lineage>
</organism>
<gene>
    <name evidence="2" type="ORF">A4G23_04300</name>
</gene>
<feature type="region of interest" description="Disordered" evidence="1">
    <location>
        <begin position="41"/>
        <end position="93"/>
    </location>
</feature>
<evidence type="ECO:0000313" key="2">
    <source>
        <dbReference type="EMBL" id="AOT61413.1"/>
    </source>
</evidence>
<feature type="compositionally biased region" description="Pro residues" evidence="1">
    <location>
        <begin position="76"/>
        <end position="93"/>
    </location>
</feature>
<sequence>MGFLDTLKTKLGPAKGKVSDLAQQHGEKIDHGIEKAARMVDQKTKGKYTDKIESGTVKARHAMDRLAHQGEKGDTPPGPEASLPTPPGPPPSA</sequence>
<dbReference type="Pfam" id="PF14013">
    <property type="entry name" value="MT0933_antitox"/>
    <property type="match status" value="1"/>
</dbReference>
<feature type="compositionally biased region" description="Basic and acidic residues" evidence="1">
    <location>
        <begin position="41"/>
        <end position="53"/>
    </location>
</feature>
<dbReference type="RefSeq" id="WP_069978274.1">
    <property type="nucleotide sequence ID" value="NZ_CP017316.1"/>
</dbReference>
<evidence type="ECO:0000256" key="1">
    <source>
        <dbReference type="SAM" id="MobiDB-lite"/>
    </source>
</evidence>
<dbReference type="Proteomes" id="UP000095349">
    <property type="component" value="Chromosome"/>
</dbReference>
<reference evidence="2 3" key="1">
    <citation type="submission" date="2016-09" db="EMBL/GenBank/DDBJ databases">
        <title>Streptomyces rubrolavendulae MJM4426 Genome sequencing and assembly.</title>
        <authorList>
            <person name="Kim J.-G."/>
        </authorList>
    </citation>
    <scope>NUCLEOTIDE SEQUENCE [LARGE SCALE GENOMIC DNA]</scope>
    <source>
        <strain evidence="2 3">MJM4426</strain>
    </source>
</reference>
<dbReference type="KEGG" id="srn:A4G23_04300"/>
<dbReference type="InterPro" id="IPR028037">
    <property type="entry name" value="Antitoxin_Rv0909/MT0933"/>
</dbReference>
<evidence type="ECO:0008006" key="4">
    <source>
        <dbReference type="Google" id="ProtNLM"/>
    </source>
</evidence>
<dbReference type="EMBL" id="CP017316">
    <property type="protein sequence ID" value="AOT61413.1"/>
    <property type="molecule type" value="Genomic_DNA"/>
</dbReference>
<accession>A0A1D8G7J9</accession>
<dbReference type="STRING" id="285473.A4G23_04300"/>
<keyword evidence="3" id="KW-1185">Reference proteome</keyword>
<dbReference type="AlphaFoldDB" id="A0A1D8G7J9"/>
<dbReference type="PATRIC" id="fig|285473.5.peg.4515"/>
<proteinExistence type="predicted"/>
<name>A0A1D8G7J9_9ACTN</name>